<evidence type="ECO:0000259" key="1">
    <source>
        <dbReference type="Pfam" id="PF08241"/>
    </source>
</evidence>
<dbReference type="InterPro" id="IPR013216">
    <property type="entry name" value="Methyltransf_11"/>
</dbReference>
<dbReference type="GO" id="GO:0008757">
    <property type="term" value="F:S-adenosylmethionine-dependent methyltransferase activity"/>
    <property type="evidence" value="ECO:0007669"/>
    <property type="project" value="InterPro"/>
</dbReference>
<gene>
    <name evidence="2" type="ORF">MNBD_DELTA03-1208</name>
</gene>
<feature type="domain" description="Methyltransferase type 11" evidence="1">
    <location>
        <begin position="81"/>
        <end position="170"/>
    </location>
</feature>
<dbReference type="AlphaFoldDB" id="A0A3B0VZY1"/>
<dbReference type="Pfam" id="PF08241">
    <property type="entry name" value="Methyltransf_11"/>
    <property type="match status" value="1"/>
</dbReference>
<proteinExistence type="predicted"/>
<evidence type="ECO:0000313" key="2">
    <source>
        <dbReference type="EMBL" id="VAW37856.1"/>
    </source>
</evidence>
<dbReference type="Gene3D" id="3.40.50.150">
    <property type="entry name" value="Vaccinia Virus protein VP39"/>
    <property type="match status" value="1"/>
</dbReference>
<dbReference type="InterPro" id="IPR029063">
    <property type="entry name" value="SAM-dependent_MTases_sf"/>
</dbReference>
<organism evidence="2">
    <name type="scientific">hydrothermal vent metagenome</name>
    <dbReference type="NCBI Taxonomy" id="652676"/>
    <lineage>
        <taxon>unclassified sequences</taxon>
        <taxon>metagenomes</taxon>
        <taxon>ecological metagenomes</taxon>
    </lineage>
</organism>
<sequence length="204" mass="23822">MIDGNNDMNELDLERERDILFGVISRFIGYFTRDSQRLSQNDAQSEYPFVPMDPRQVYAQIKLAQDYLRPLTEGAEPARFLDIGCGIGNILLFAEQMDFEVWGIEKDPFPCKVAAKLVDSRRVIPADIWDYEDYGQFKVIYYFRPFHEGNTQRRFERFIEDQLQPGGILIANRKMSNDIDDDPRFRRLRQDLPVWVKGEGGPVS</sequence>
<name>A0A3B0VZY1_9ZZZZ</name>
<dbReference type="EMBL" id="UOEX01000225">
    <property type="protein sequence ID" value="VAW37856.1"/>
    <property type="molecule type" value="Genomic_DNA"/>
</dbReference>
<reference evidence="2" key="1">
    <citation type="submission" date="2018-06" db="EMBL/GenBank/DDBJ databases">
        <authorList>
            <person name="Zhirakovskaya E."/>
        </authorList>
    </citation>
    <scope>NUCLEOTIDE SEQUENCE</scope>
</reference>
<dbReference type="CDD" id="cd02440">
    <property type="entry name" value="AdoMet_MTases"/>
    <property type="match status" value="1"/>
</dbReference>
<protein>
    <recommendedName>
        <fullName evidence="1">Methyltransferase type 11 domain-containing protein</fullName>
    </recommendedName>
</protein>
<dbReference type="SUPFAM" id="SSF53335">
    <property type="entry name" value="S-adenosyl-L-methionine-dependent methyltransferases"/>
    <property type="match status" value="1"/>
</dbReference>
<accession>A0A3B0VZY1</accession>